<sequence>MVRQSTEFRNFEGVRFSVWLFLKIRERVNGAFDFVGWEPLGFRLCYYIAKCRGNVDWLLGGRLFWIITRHSNCEPAAAVSSRVSMYCDRFLSRLFCPSPSAIRRPCQHGDLTRNLVHIASYWCLSAENPVPSLLFCVLTDLR</sequence>
<dbReference type="EMBL" id="CM016762">
    <property type="protein sequence ID" value="TMS37727.1"/>
    <property type="molecule type" value="Genomic_DNA"/>
</dbReference>
<dbReference type="AlphaFoldDB" id="A0A4U8UZW4"/>
<dbReference type="Proteomes" id="UP000298663">
    <property type="component" value="Chromosome X"/>
</dbReference>
<proteinExistence type="predicted"/>
<name>A0A4U8UZW4_STECR</name>
<keyword evidence="2" id="KW-1185">Reference proteome</keyword>
<organism evidence="1 2">
    <name type="scientific">Steinernema carpocapsae</name>
    <name type="common">Entomopathogenic nematode</name>
    <dbReference type="NCBI Taxonomy" id="34508"/>
    <lineage>
        <taxon>Eukaryota</taxon>
        <taxon>Metazoa</taxon>
        <taxon>Ecdysozoa</taxon>
        <taxon>Nematoda</taxon>
        <taxon>Chromadorea</taxon>
        <taxon>Rhabditida</taxon>
        <taxon>Tylenchina</taxon>
        <taxon>Panagrolaimomorpha</taxon>
        <taxon>Strongyloidoidea</taxon>
        <taxon>Steinernematidae</taxon>
        <taxon>Steinernema</taxon>
    </lineage>
</organism>
<gene>
    <name evidence="1" type="ORF">L596_004602</name>
</gene>
<comment type="caution">
    <text evidence="1">The sequence shown here is derived from an EMBL/GenBank/DDBJ whole genome shotgun (WGS) entry which is preliminary data.</text>
</comment>
<evidence type="ECO:0000313" key="1">
    <source>
        <dbReference type="EMBL" id="TMS37727.1"/>
    </source>
</evidence>
<reference evidence="1 2" key="2">
    <citation type="journal article" date="2019" name="G3 (Bethesda)">
        <title>Hybrid Assembly of the Genome of the Entomopathogenic Nematode Steinernema carpocapsae Identifies the X-Chromosome.</title>
        <authorList>
            <person name="Serra L."/>
            <person name="Macchietto M."/>
            <person name="Macias-Munoz A."/>
            <person name="McGill C.J."/>
            <person name="Rodriguez I.M."/>
            <person name="Rodriguez B."/>
            <person name="Murad R."/>
            <person name="Mortazavi A."/>
        </authorList>
    </citation>
    <scope>NUCLEOTIDE SEQUENCE [LARGE SCALE GENOMIC DNA]</scope>
    <source>
        <strain evidence="1 2">ALL</strain>
    </source>
</reference>
<protein>
    <submittedName>
        <fullName evidence="1">Uncharacterized protein</fullName>
    </submittedName>
</protein>
<accession>A0A4U8UZW4</accession>
<dbReference type="EMBL" id="AZBU02000001">
    <property type="protein sequence ID" value="TMS37727.1"/>
    <property type="molecule type" value="Genomic_DNA"/>
</dbReference>
<reference evidence="1 2" key="1">
    <citation type="journal article" date="2015" name="Genome Biol.">
        <title>Comparative genomics of Steinernema reveals deeply conserved gene regulatory networks.</title>
        <authorList>
            <person name="Dillman A.R."/>
            <person name="Macchietto M."/>
            <person name="Porter C.F."/>
            <person name="Rogers A."/>
            <person name="Williams B."/>
            <person name="Antoshechkin I."/>
            <person name="Lee M.M."/>
            <person name="Goodwin Z."/>
            <person name="Lu X."/>
            <person name="Lewis E.E."/>
            <person name="Goodrich-Blair H."/>
            <person name="Stock S.P."/>
            <person name="Adams B.J."/>
            <person name="Sternberg P.W."/>
            <person name="Mortazavi A."/>
        </authorList>
    </citation>
    <scope>NUCLEOTIDE SEQUENCE [LARGE SCALE GENOMIC DNA]</scope>
    <source>
        <strain evidence="1 2">ALL</strain>
    </source>
</reference>
<evidence type="ECO:0000313" key="2">
    <source>
        <dbReference type="Proteomes" id="UP000298663"/>
    </source>
</evidence>